<dbReference type="PROSITE" id="PS50082">
    <property type="entry name" value="WD_REPEATS_2"/>
    <property type="match status" value="2"/>
</dbReference>
<comment type="caution">
    <text evidence="3">The sequence shown here is derived from an EMBL/GenBank/DDBJ whole genome shotgun (WGS) entry which is preliminary data.</text>
</comment>
<dbReference type="SUPFAM" id="SSF50978">
    <property type="entry name" value="WD40 repeat-like"/>
    <property type="match status" value="1"/>
</dbReference>
<proteinExistence type="predicted"/>
<dbReference type="Gene3D" id="2.130.10.10">
    <property type="entry name" value="YVTN repeat-like/Quinoprotein amine dehydrogenase"/>
    <property type="match status" value="3"/>
</dbReference>
<feature type="repeat" description="WD" evidence="1">
    <location>
        <begin position="77"/>
        <end position="110"/>
    </location>
</feature>
<evidence type="ECO:0000313" key="4">
    <source>
        <dbReference type="Proteomes" id="UP001159427"/>
    </source>
</evidence>
<feature type="compositionally biased region" description="Pro residues" evidence="2">
    <location>
        <begin position="334"/>
        <end position="343"/>
    </location>
</feature>
<evidence type="ECO:0000256" key="2">
    <source>
        <dbReference type="SAM" id="MobiDB-lite"/>
    </source>
</evidence>
<name>A0ABN8ME92_9CNID</name>
<dbReference type="Proteomes" id="UP001159427">
    <property type="component" value="Unassembled WGS sequence"/>
</dbReference>
<feature type="compositionally biased region" description="Polar residues" evidence="2">
    <location>
        <begin position="502"/>
        <end position="515"/>
    </location>
</feature>
<feature type="compositionally biased region" description="Polar residues" evidence="2">
    <location>
        <begin position="528"/>
        <end position="540"/>
    </location>
</feature>
<dbReference type="SMART" id="SM00320">
    <property type="entry name" value="WD40"/>
    <property type="match status" value="6"/>
</dbReference>
<gene>
    <name evidence="3" type="ORF">PEVE_00032918</name>
</gene>
<feature type="compositionally biased region" description="Polar residues" evidence="2">
    <location>
        <begin position="408"/>
        <end position="430"/>
    </location>
</feature>
<reference evidence="3 4" key="1">
    <citation type="submission" date="2022-05" db="EMBL/GenBank/DDBJ databases">
        <authorList>
            <consortium name="Genoscope - CEA"/>
            <person name="William W."/>
        </authorList>
    </citation>
    <scope>NUCLEOTIDE SEQUENCE [LARGE SCALE GENOMIC DNA]</scope>
</reference>
<organism evidence="3 4">
    <name type="scientific">Porites evermanni</name>
    <dbReference type="NCBI Taxonomy" id="104178"/>
    <lineage>
        <taxon>Eukaryota</taxon>
        <taxon>Metazoa</taxon>
        <taxon>Cnidaria</taxon>
        <taxon>Anthozoa</taxon>
        <taxon>Hexacorallia</taxon>
        <taxon>Scleractinia</taxon>
        <taxon>Fungiina</taxon>
        <taxon>Poritidae</taxon>
        <taxon>Porites</taxon>
    </lineage>
</organism>
<protein>
    <recommendedName>
        <fullName evidence="5">Protein NEDD1</fullName>
    </recommendedName>
</protein>
<keyword evidence="1" id="KW-0853">WD repeat</keyword>
<sequence length="697" mass="75006">MAGKIRLASSGGDIKIWDMPELSMSKAFSPHSQPVGSLCWSPNGQCLASAANDKVVVTYIKGDVYDTSEINAGEGNTCVAFNSSSRYLLTGGKGKTLNIWDMKTKSIKKTYKDHKDVVSCVTFNWNDTSIASGSVNGDILLHNVISGQASDPLRLVKTQAVRDIQFSHFKKSLLGAVSDDSALNLWDSNTRKLFTSFASDHKAPATGLSFSPMNDMLLCSVGLDKRIVFYDVQGKKSVKVMTAEAPLTSVDFMSDGATLAVGSTRGKIYIYDLRSGSTPVSTTVAHKTSVQSLAFRSLSKVNNAPTATSKGTRSSAVLSGRPQKPSDKPDDTSIPPPSSPTPMPEQQDNTAHTPVIKQNGVKEDSEDIFSPLREIKTPVVNSRQAPVTGSNNFKENNPPDGSGVFSPIRSNLSLASSTEPQQSVSSTITVPDSPRTLGVTTASVSTPSSSKYARSSTRSLTEVGTVKERSHDGMSKSHSDTKLITRPPPDASLGGNLIPSATRHQSQGEYSSGKSHVTELDGDDRQPFSGSLPSSGNSRPSKAPHSPLGSPSQSRRTIEATGVADQFLAHTRTELQGAQSFIFDSIKHSIEPLPSGAVAMAPLNESATDEAGASSDTAAGMLPFQVQFIKNLIDESLDEFRVAIHRDFVNLQVEMLRQFQIQQNEVKGIIEKYSVNESLVKEIERLKEENNRLKSKY</sequence>
<keyword evidence="4" id="KW-1185">Reference proteome</keyword>
<dbReference type="EMBL" id="CALNXI010000484">
    <property type="protein sequence ID" value="CAH3028014.1"/>
    <property type="molecule type" value="Genomic_DNA"/>
</dbReference>
<dbReference type="PANTHER" id="PTHR44414:SF1">
    <property type="entry name" value="PROTEIN NEDD1"/>
    <property type="match status" value="1"/>
</dbReference>
<feature type="compositionally biased region" description="Low complexity" evidence="2">
    <location>
        <begin position="439"/>
        <end position="459"/>
    </location>
</feature>
<feature type="region of interest" description="Disordered" evidence="2">
    <location>
        <begin position="302"/>
        <end position="556"/>
    </location>
</feature>
<feature type="compositionally biased region" description="Polar residues" evidence="2">
    <location>
        <begin position="379"/>
        <end position="395"/>
    </location>
</feature>
<dbReference type="PANTHER" id="PTHR44414">
    <property type="entry name" value="PROTEIN NEDD1"/>
    <property type="match status" value="1"/>
</dbReference>
<dbReference type="CDD" id="cd00200">
    <property type="entry name" value="WD40"/>
    <property type="match status" value="1"/>
</dbReference>
<evidence type="ECO:0000313" key="3">
    <source>
        <dbReference type="EMBL" id="CAH3028014.1"/>
    </source>
</evidence>
<evidence type="ECO:0000256" key="1">
    <source>
        <dbReference type="PROSITE-ProRule" id="PRU00221"/>
    </source>
</evidence>
<dbReference type="InterPro" id="IPR052818">
    <property type="entry name" value="NEDD1_Spindle_Assembly"/>
</dbReference>
<feature type="repeat" description="WD" evidence="1">
    <location>
        <begin position="28"/>
        <end position="59"/>
    </location>
</feature>
<feature type="compositionally biased region" description="Basic and acidic residues" evidence="2">
    <location>
        <begin position="465"/>
        <end position="483"/>
    </location>
</feature>
<feature type="compositionally biased region" description="Polar residues" evidence="2">
    <location>
        <begin position="302"/>
        <end position="317"/>
    </location>
</feature>
<evidence type="ECO:0008006" key="5">
    <source>
        <dbReference type="Google" id="ProtNLM"/>
    </source>
</evidence>
<dbReference type="InterPro" id="IPR001680">
    <property type="entry name" value="WD40_rpt"/>
</dbReference>
<dbReference type="InterPro" id="IPR015943">
    <property type="entry name" value="WD40/YVTN_repeat-like_dom_sf"/>
</dbReference>
<dbReference type="Pfam" id="PF00400">
    <property type="entry name" value="WD40"/>
    <property type="match status" value="4"/>
</dbReference>
<dbReference type="InterPro" id="IPR036322">
    <property type="entry name" value="WD40_repeat_dom_sf"/>
</dbReference>
<feature type="compositionally biased region" description="Basic and acidic residues" evidence="2">
    <location>
        <begin position="516"/>
        <end position="526"/>
    </location>
</feature>
<accession>A0ABN8ME92</accession>